<comment type="caution">
    <text evidence="1">The sequence shown here is derived from an EMBL/GenBank/DDBJ whole genome shotgun (WGS) entry which is preliminary data.</text>
</comment>
<protein>
    <submittedName>
        <fullName evidence="1">Uncharacterized protein</fullName>
    </submittedName>
</protein>
<dbReference type="Proteomes" id="UP000314294">
    <property type="component" value="Unassembled WGS sequence"/>
</dbReference>
<reference evidence="1 2" key="1">
    <citation type="submission" date="2019-03" db="EMBL/GenBank/DDBJ databases">
        <title>First draft genome of Liparis tanakae, snailfish: a comprehensive survey of snailfish specific genes.</title>
        <authorList>
            <person name="Kim W."/>
            <person name="Song I."/>
            <person name="Jeong J.-H."/>
            <person name="Kim D."/>
            <person name="Kim S."/>
            <person name="Ryu S."/>
            <person name="Song J.Y."/>
            <person name="Lee S.K."/>
        </authorList>
    </citation>
    <scope>NUCLEOTIDE SEQUENCE [LARGE SCALE GENOMIC DNA]</scope>
    <source>
        <tissue evidence="1">Muscle</tissue>
    </source>
</reference>
<sequence length="76" mass="8003">MKSNYNGQAADLKEGVCGSNYTEITHRHLKGNPAHFKIGLLVAAGVLAGSRVGPRVALTLGTSLSLLQLTLDKSEL</sequence>
<evidence type="ECO:0000313" key="2">
    <source>
        <dbReference type="Proteomes" id="UP000314294"/>
    </source>
</evidence>
<name>A0A4Z2FI67_9TELE</name>
<accession>A0A4Z2FI67</accession>
<gene>
    <name evidence="1" type="ORF">EYF80_048983</name>
</gene>
<dbReference type="EMBL" id="SRLO01001154">
    <property type="protein sequence ID" value="TNN40849.1"/>
    <property type="molecule type" value="Genomic_DNA"/>
</dbReference>
<evidence type="ECO:0000313" key="1">
    <source>
        <dbReference type="EMBL" id="TNN40849.1"/>
    </source>
</evidence>
<dbReference type="AlphaFoldDB" id="A0A4Z2FI67"/>
<organism evidence="1 2">
    <name type="scientific">Liparis tanakae</name>
    <name type="common">Tanaka's snailfish</name>
    <dbReference type="NCBI Taxonomy" id="230148"/>
    <lineage>
        <taxon>Eukaryota</taxon>
        <taxon>Metazoa</taxon>
        <taxon>Chordata</taxon>
        <taxon>Craniata</taxon>
        <taxon>Vertebrata</taxon>
        <taxon>Euteleostomi</taxon>
        <taxon>Actinopterygii</taxon>
        <taxon>Neopterygii</taxon>
        <taxon>Teleostei</taxon>
        <taxon>Neoteleostei</taxon>
        <taxon>Acanthomorphata</taxon>
        <taxon>Eupercaria</taxon>
        <taxon>Perciformes</taxon>
        <taxon>Cottioidei</taxon>
        <taxon>Cottales</taxon>
        <taxon>Liparidae</taxon>
        <taxon>Liparis</taxon>
    </lineage>
</organism>
<keyword evidence="2" id="KW-1185">Reference proteome</keyword>
<proteinExistence type="predicted"/>